<organism evidence="2 3">
    <name type="scientific">Abrus precatorius</name>
    <name type="common">Indian licorice</name>
    <name type="synonym">Glycine abrus</name>
    <dbReference type="NCBI Taxonomy" id="3816"/>
    <lineage>
        <taxon>Eukaryota</taxon>
        <taxon>Viridiplantae</taxon>
        <taxon>Streptophyta</taxon>
        <taxon>Embryophyta</taxon>
        <taxon>Tracheophyta</taxon>
        <taxon>Spermatophyta</taxon>
        <taxon>Magnoliopsida</taxon>
        <taxon>eudicotyledons</taxon>
        <taxon>Gunneridae</taxon>
        <taxon>Pentapetalae</taxon>
        <taxon>rosids</taxon>
        <taxon>fabids</taxon>
        <taxon>Fabales</taxon>
        <taxon>Fabaceae</taxon>
        <taxon>Papilionoideae</taxon>
        <taxon>50 kb inversion clade</taxon>
        <taxon>NPAAA clade</taxon>
        <taxon>indigoferoid/millettioid clade</taxon>
        <taxon>Abreae</taxon>
        <taxon>Abrus</taxon>
    </lineage>
</organism>
<dbReference type="RefSeq" id="XP_027355339.1">
    <property type="nucleotide sequence ID" value="XM_027499538.1"/>
</dbReference>
<reference evidence="3" key="2">
    <citation type="submission" date="2025-08" db="UniProtKB">
        <authorList>
            <consortium name="RefSeq"/>
        </authorList>
    </citation>
    <scope>IDENTIFICATION</scope>
    <source>
        <tissue evidence="3">Young leaves</tissue>
    </source>
</reference>
<dbReference type="GeneID" id="113865154"/>
<keyword evidence="1" id="KW-0472">Membrane</keyword>
<keyword evidence="1" id="KW-0812">Transmembrane</keyword>
<evidence type="ECO:0000256" key="1">
    <source>
        <dbReference type="SAM" id="Phobius"/>
    </source>
</evidence>
<sequence length="489" mass="54148">MVYVVSLFMFTTLCVLRLFWGVGVAMAYDSPAVNFGLNLRLKMILSKGIASIIVIIVLIPPEIAAQVVSPGGTDADNVSEFTRHKENTIRVDPLDNFKKYKGGFSITNKHYWSSVIFTGVYGYAIGVLWLLCGLFLLTINFCCQSDGGRCIKKIISCNIKICDLSPIRLAILLMVLAMAASGLVLVGSSKFHSHLSTSVNIIVKTSNNASQIIHNATLVLEEIRHELVDSNISAEAAAILNSTIEKSDTAAENIVKKTRKNRRIIDMAFKVYNDYCGHKLEFGGSNSFISFWSTEVLEGTLPICYSMLVDNSDLLATLWIVNSGISNLPGTLFQNHVYICNPFSAPPEYLYQPENCPPNSTQIGDIPNVLKPYTCFDDNVEKCGSENFISGSEYEVIESYTRTIQNLLSIYPSMEQLVGSQLVKDAFSQVLKHCKPLKKFAPMAWVGMVFLAVIMMFSVVLWTIKACHEHNDNHTGNGSVQLHYTARDA</sequence>
<evidence type="ECO:0000313" key="3">
    <source>
        <dbReference type="RefSeq" id="XP_027355339.1"/>
    </source>
</evidence>
<dbReference type="OrthoDB" id="1922814at2759"/>
<gene>
    <name evidence="3" type="primary">LOC113865154</name>
</gene>
<evidence type="ECO:0000313" key="2">
    <source>
        <dbReference type="Proteomes" id="UP000694853"/>
    </source>
</evidence>
<name>A0A8B8LKJ4_ABRPR</name>
<accession>A0A8B8LKJ4</accession>
<feature type="transmembrane region" description="Helical" evidence="1">
    <location>
        <begin position="49"/>
        <end position="68"/>
    </location>
</feature>
<dbReference type="AlphaFoldDB" id="A0A8B8LKJ4"/>
<feature type="transmembrane region" description="Helical" evidence="1">
    <location>
        <begin position="443"/>
        <end position="464"/>
    </location>
</feature>
<dbReference type="KEGG" id="aprc:113865154"/>
<dbReference type="Proteomes" id="UP000694853">
    <property type="component" value="Unplaced"/>
</dbReference>
<protein>
    <submittedName>
        <fullName evidence="3">Uncharacterized protein LOC113865154</fullName>
    </submittedName>
</protein>
<keyword evidence="2" id="KW-1185">Reference proteome</keyword>
<dbReference type="PANTHER" id="PTHR31414">
    <property type="entry name" value="TRANSMEMBRANE PROTEIN DDB_G0292058"/>
    <property type="match status" value="1"/>
</dbReference>
<reference evidence="2" key="1">
    <citation type="journal article" date="2019" name="Toxins">
        <title>Detection of Abrin-Like and Prepropulchellin-Like Toxin Genes and Transcripts Using Whole Genome Sequencing and Full-Length Transcript Sequencing of Abrus precatorius.</title>
        <authorList>
            <person name="Hovde B.T."/>
            <person name="Daligault H.E."/>
            <person name="Hanschen E.R."/>
            <person name="Kunde Y.A."/>
            <person name="Johnson M.B."/>
            <person name="Starkenburg S.R."/>
            <person name="Johnson S.L."/>
        </authorList>
    </citation>
    <scope>NUCLEOTIDE SEQUENCE [LARGE SCALE GENOMIC DNA]</scope>
</reference>
<feature type="transmembrane region" description="Helical" evidence="1">
    <location>
        <begin position="120"/>
        <end position="143"/>
    </location>
</feature>
<dbReference type="InterPro" id="IPR040283">
    <property type="entry name" value="DDB_G0292058-like"/>
</dbReference>
<dbReference type="GO" id="GO:0016020">
    <property type="term" value="C:membrane"/>
    <property type="evidence" value="ECO:0007669"/>
    <property type="project" value="TreeGrafter"/>
</dbReference>
<feature type="transmembrane region" description="Helical" evidence="1">
    <location>
        <begin position="169"/>
        <end position="188"/>
    </location>
</feature>
<keyword evidence="1" id="KW-1133">Transmembrane helix</keyword>
<proteinExistence type="predicted"/>
<dbReference type="PANTHER" id="PTHR31414:SF18">
    <property type="entry name" value="TRANSMEMBRANE PROTEIN-RELATED"/>
    <property type="match status" value="1"/>
</dbReference>
<feature type="transmembrane region" description="Helical" evidence="1">
    <location>
        <begin position="6"/>
        <end position="28"/>
    </location>
</feature>